<dbReference type="FunFam" id="2.60.120.590:FF:000003">
    <property type="entry name" value="alpha-ketoglutarate-dependent dioxygenase alkB homolog 3"/>
    <property type="match status" value="1"/>
</dbReference>
<evidence type="ECO:0000313" key="29">
    <source>
        <dbReference type="Proteomes" id="UP000694426"/>
    </source>
</evidence>
<evidence type="ECO:0000256" key="18">
    <source>
        <dbReference type="ARBA" id="ARBA00051165"/>
    </source>
</evidence>
<comment type="subunit">
    <text evidence="22">Interacts with the ASCC complex composed of ASCC1, ASCC2 and ASCC3. Interacts directly with ASCC3, and is thereby recruited to the ASCC complex. Interacts with OTUD4; the interaction is direct. Interacts with USP7 and USP9X.</text>
</comment>
<comment type="catalytic activity">
    <reaction evidence="19">
        <text>a 3,N(4)-etheno-2'-deoxycytidine in single-stranded DNA + 2-oxoglutarate + O2 + H2O = a 2'-deoxycytidine in single-stranded DNA + glyoxal + succinate + CO2</text>
        <dbReference type="Rhea" id="RHEA:70471"/>
        <dbReference type="Rhea" id="RHEA-COMP:12846"/>
        <dbReference type="Rhea" id="RHEA-COMP:17906"/>
        <dbReference type="ChEBI" id="CHEBI:15377"/>
        <dbReference type="ChEBI" id="CHEBI:15379"/>
        <dbReference type="ChEBI" id="CHEBI:16526"/>
        <dbReference type="ChEBI" id="CHEBI:16810"/>
        <dbReference type="ChEBI" id="CHEBI:30031"/>
        <dbReference type="ChEBI" id="CHEBI:34779"/>
        <dbReference type="ChEBI" id="CHEBI:85452"/>
        <dbReference type="ChEBI" id="CHEBI:189585"/>
    </reaction>
    <physiologicalReaction direction="left-to-right" evidence="19">
        <dbReference type="Rhea" id="RHEA:70472"/>
    </physiologicalReaction>
</comment>
<evidence type="ECO:0000256" key="19">
    <source>
        <dbReference type="ARBA" id="ARBA00052597"/>
    </source>
</evidence>
<gene>
    <name evidence="28" type="primary">ALKBH3</name>
</gene>
<evidence type="ECO:0000256" key="22">
    <source>
        <dbReference type="ARBA" id="ARBA00064884"/>
    </source>
</evidence>
<evidence type="ECO:0000256" key="16">
    <source>
        <dbReference type="ARBA" id="ARBA00050870"/>
    </source>
</evidence>
<comment type="subcellular location">
    <subcellularLocation>
        <location evidence="3">Cytoplasm</location>
    </subcellularLocation>
    <subcellularLocation>
        <location evidence="2">Nucleus</location>
    </subcellularLocation>
</comment>
<dbReference type="InterPro" id="IPR005123">
    <property type="entry name" value="Oxoglu/Fe-dep_dioxygenase_dom"/>
</dbReference>
<dbReference type="PANTHER" id="PTHR31212">
    <property type="entry name" value="ALPHA-KETOGLUTARATE-DEPENDENT DIOXYGENASE ALKB HOMOLOG 3"/>
    <property type="match status" value="1"/>
</dbReference>
<sequence>MSYVCVHAVSPKAPVASNISPAGTTGQAWMQKDQLHTQKQFVFEKPSEVERKVPEAGVIDKTGVYELSTGPSGVSRIHLIPGFIDSEQADWMFEQLLQDIPWGQRTHIRQEMSFEEPRLTSWYGELPYTYSRITMQPNPNWHPLLTMLKERIEEFSGYAFNSLLCNLYRNEKDSVDWHSDDEPSLGKNPIIASLSFGATRTFEMRKKPSPEENGDYTYVERLKIPLDHGTLLMMEGATQEDWQHRVPKEYHSRDARINLTFRIIYPEPDGVWK</sequence>
<dbReference type="EC" id="1.14.11.54" evidence="23"/>
<keyword evidence="5" id="KW-0963">Cytoplasm</keyword>
<dbReference type="AlphaFoldDB" id="A0A8B9CM58"/>
<evidence type="ECO:0000313" key="28">
    <source>
        <dbReference type="Ensembl" id="ENSABRP00000020793.1"/>
    </source>
</evidence>
<comment type="cofactor">
    <cofactor evidence="1">
        <name>Fe(2+)</name>
        <dbReference type="ChEBI" id="CHEBI:29033"/>
    </cofactor>
</comment>
<evidence type="ECO:0000256" key="10">
    <source>
        <dbReference type="ARBA" id="ARBA00023002"/>
    </source>
</evidence>
<dbReference type="GO" id="GO:0035516">
    <property type="term" value="F:broad specificity oxidative DNA demethylase activity"/>
    <property type="evidence" value="ECO:0007669"/>
    <property type="project" value="UniProtKB-EC"/>
</dbReference>
<evidence type="ECO:0000256" key="7">
    <source>
        <dbReference type="ARBA" id="ARBA00022763"/>
    </source>
</evidence>
<keyword evidence="14" id="KW-0539">Nucleus</keyword>
<dbReference type="EC" id="1.14.11.33" evidence="24"/>
<dbReference type="Pfam" id="PF13532">
    <property type="entry name" value="2OG-FeII_Oxy_2"/>
    <property type="match status" value="1"/>
</dbReference>
<evidence type="ECO:0000256" key="11">
    <source>
        <dbReference type="ARBA" id="ARBA00023004"/>
    </source>
</evidence>
<feature type="domain" description="Fe2OG dioxygenase" evidence="27">
    <location>
        <begin position="159"/>
        <end position="265"/>
    </location>
</feature>
<keyword evidence="13" id="KW-0234">DNA repair</keyword>
<dbReference type="GO" id="GO:0005739">
    <property type="term" value="C:mitochondrion"/>
    <property type="evidence" value="ECO:0007669"/>
    <property type="project" value="Ensembl"/>
</dbReference>
<evidence type="ECO:0000256" key="9">
    <source>
        <dbReference type="ARBA" id="ARBA00022964"/>
    </source>
</evidence>
<dbReference type="GO" id="GO:0005829">
    <property type="term" value="C:cytosol"/>
    <property type="evidence" value="ECO:0007669"/>
    <property type="project" value="Ensembl"/>
</dbReference>
<dbReference type="GO" id="GO:0008198">
    <property type="term" value="F:ferrous iron binding"/>
    <property type="evidence" value="ECO:0007669"/>
    <property type="project" value="Ensembl"/>
</dbReference>
<keyword evidence="7" id="KW-0227">DNA damage</keyword>
<dbReference type="SMR" id="A0A8B9CM58"/>
<reference evidence="28" key="2">
    <citation type="submission" date="2025-09" db="UniProtKB">
        <authorList>
            <consortium name="Ensembl"/>
        </authorList>
    </citation>
    <scope>IDENTIFICATION</scope>
</reference>
<evidence type="ECO:0000256" key="21">
    <source>
        <dbReference type="ARBA" id="ARBA00054625"/>
    </source>
</evidence>
<dbReference type="Proteomes" id="UP000694426">
    <property type="component" value="Unplaced"/>
</dbReference>
<evidence type="ECO:0000256" key="1">
    <source>
        <dbReference type="ARBA" id="ARBA00001954"/>
    </source>
</evidence>
<keyword evidence="6" id="KW-0479">Metal-binding</keyword>
<keyword evidence="8" id="KW-0832">Ubl conjugation</keyword>
<keyword evidence="15" id="KW-0379">Hydroxylation</keyword>
<keyword evidence="9" id="KW-0223">Dioxygenase</keyword>
<evidence type="ECO:0000256" key="24">
    <source>
        <dbReference type="ARBA" id="ARBA00066725"/>
    </source>
</evidence>
<evidence type="ECO:0000256" key="13">
    <source>
        <dbReference type="ARBA" id="ARBA00023204"/>
    </source>
</evidence>
<evidence type="ECO:0000256" key="23">
    <source>
        <dbReference type="ARBA" id="ARBA00066588"/>
    </source>
</evidence>
<keyword evidence="29" id="KW-1185">Reference proteome</keyword>
<evidence type="ECO:0000256" key="2">
    <source>
        <dbReference type="ARBA" id="ARBA00004123"/>
    </source>
</evidence>
<comment type="catalytic activity">
    <reaction evidence="20">
        <text>a methylated nucleobase within DNA + 2-oxoglutarate + O2 = a nucleobase within DNA + formaldehyde + succinate + CO2</text>
        <dbReference type="Rhea" id="RHEA:30299"/>
        <dbReference type="Rhea" id="RHEA-COMP:12192"/>
        <dbReference type="Rhea" id="RHEA-COMP:12193"/>
        <dbReference type="ChEBI" id="CHEBI:15379"/>
        <dbReference type="ChEBI" id="CHEBI:16526"/>
        <dbReference type="ChEBI" id="CHEBI:16810"/>
        <dbReference type="ChEBI" id="CHEBI:16842"/>
        <dbReference type="ChEBI" id="CHEBI:30031"/>
        <dbReference type="ChEBI" id="CHEBI:32875"/>
        <dbReference type="ChEBI" id="CHEBI:64428"/>
        <dbReference type="EC" id="1.14.11.33"/>
    </reaction>
    <physiologicalReaction direction="left-to-right" evidence="20">
        <dbReference type="Rhea" id="RHEA:30300"/>
    </physiologicalReaction>
</comment>
<evidence type="ECO:0000256" key="15">
    <source>
        <dbReference type="ARBA" id="ARBA00023278"/>
    </source>
</evidence>
<dbReference type="Gene3D" id="2.60.120.590">
    <property type="entry name" value="Alpha-ketoglutarate-dependent dioxygenase AlkB-like"/>
    <property type="match status" value="1"/>
</dbReference>
<evidence type="ECO:0000256" key="17">
    <source>
        <dbReference type="ARBA" id="ARBA00051010"/>
    </source>
</evidence>
<name>A0A8B9CM58_9AVES</name>
<dbReference type="Ensembl" id="ENSABRT00000029244.1">
    <property type="protein sequence ID" value="ENSABRP00000020793.1"/>
    <property type="gene ID" value="ENSABRG00000017692.1"/>
</dbReference>
<keyword evidence="11" id="KW-0408">Iron</keyword>
<comment type="catalytic activity">
    <reaction evidence="17">
        <text>an N(1)-methyl-2'-deoxyadenosine in single-stranded DNA + 2-oxoglutarate + O2 = a 2'-deoxyadenosine in single-stranded DNA + formaldehyde + succinate + CO2 + H(+)</text>
        <dbReference type="Rhea" id="RHEA:70447"/>
        <dbReference type="Rhea" id="RHEA-COMP:17895"/>
        <dbReference type="Rhea" id="RHEA-COMP:17896"/>
        <dbReference type="ChEBI" id="CHEBI:15378"/>
        <dbReference type="ChEBI" id="CHEBI:15379"/>
        <dbReference type="ChEBI" id="CHEBI:16526"/>
        <dbReference type="ChEBI" id="CHEBI:16810"/>
        <dbReference type="ChEBI" id="CHEBI:16842"/>
        <dbReference type="ChEBI" id="CHEBI:30031"/>
        <dbReference type="ChEBI" id="CHEBI:90615"/>
        <dbReference type="ChEBI" id="CHEBI:139096"/>
    </reaction>
    <physiologicalReaction direction="left-to-right" evidence="17">
        <dbReference type="Rhea" id="RHEA:70448"/>
    </physiologicalReaction>
</comment>
<evidence type="ECO:0000256" key="14">
    <source>
        <dbReference type="ARBA" id="ARBA00023242"/>
    </source>
</evidence>
<dbReference type="GO" id="GO:0006307">
    <property type="term" value="P:DNA alkylation repair"/>
    <property type="evidence" value="ECO:0007669"/>
    <property type="project" value="Ensembl"/>
</dbReference>
<evidence type="ECO:0000256" key="20">
    <source>
        <dbReference type="ARBA" id="ARBA00053025"/>
    </source>
</evidence>
<comment type="similarity">
    <text evidence="4">Belongs to the alkB family.</text>
</comment>
<protein>
    <recommendedName>
        <fullName evidence="25">Alpha-ketoglutarate-dependent dioxygenase alkB homolog 3</fullName>
        <ecNumber evidence="24">1.14.11.33</ecNumber>
        <ecNumber evidence="23">1.14.11.54</ecNumber>
    </recommendedName>
    <alternativeName>
        <fullName evidence="26">Alkylated DNA repair protein alkB homolog 3</fullName>
    </alternativeName>
</protein>
<comment type="catalytic activity">
    <reaction evidence="16">
        <text>an N(1)-methyladenosine in mRNA + 2-oxoglutarate + O2 = an adenosine in mRNA + formaldehyde + succinate + CO2</text>
        <dbReference type="Rhea" id="RHEA:49516"/>
        <dbReference type="Rhea" id="RHEA-COMP:12414"/>
        <dbReference type="Rhea" id="RHEA-COMP:12415"/>
        <dbReference type="ChEBI" id="CHEBI:15379"/>
        <dbReference type="ChEBI" id="CHEBI:16526"/>
        <dbReference type="ChEBI" id="CHEBI:16810"/>
        <dbReference type="ChEBI" id="CHEBI:16842"/>
        <dbReference type="ChEBI" id="CHEBI:30031"/>
        <dbReference type="ChEBI" id="CHEBI:74411"/>
        <dbReference type="ChEBI" id="CHEBI:74491"/>
        <dbReference type="EC" id="1.14.11.54"/>
    </reaction>
</comment>
<comment type="function">
    <text evidence="21">Dioxygenase that mediates demethylation of DNA and RNA containing 1-methyladenosine (m1A). Repairs alkylated DNA containing 1-methyladenosine (m1A) and 3-methylcytosine (m3C) by oxidative demethylation. Has a strong preference for single-stranded DNA. Able to process alkylated m3C within double-stranded regions via its interaction with ASCC3, which promotes DNA unwinding to generate single-stranded substrate needed for ALKBH3. Can repair exocyclic 3,N4-ethenocytosine adducs in single-stranded DNA. Also acts on RNA. Demethylates N(1)-methyladenosine (m1A) RNA, an epigenetic internal modification of messenger RNAs (mRNAs) highly enriched within 5'-untranslated regions (UTRs) and in the vicinity of start codons. Requires molecular oxygen, alpha-ketoglutarate and iron.</text>
</comment>
<evidence type="ECO:0000256" key="25">
    <source>
        <dbReference type="ARBA" id="ARBA00071421"/>
    </source>
</evidence>
<reference evidence="28" key="1">
    <citation type="submission" date="2025-08" db="UniProtKB">
        <authorList>
            <consortium name="Ensembl"/>
        </authorList>
    </citation>
    <scope>IDENTIFICATION</scope>
</reference>
<evidence type="ECO:0000256" key="8">
    <source>
        <dbReference type="ARBA" id="ARBA00022843"/>
    </source>
</evidence>
<comment type="catalytic activity">
    <reaction evidence="18">
        <text>an N(3)-methyl-2'-deoxycytidine in single-stranded DNA + 2-oxoglutarate + O2 = a 2'-deoxycytidine in single-stranded DNA + formaldehyde + succinate + CO2 + H(+)</text>
        <dbReference type="Rhea" id="RHEA:70435"/>
        <dbReference type="Rhea" id="RHEA-COMP:12846"/>
        <dbReference type="Rhea" id="RHEA-COMP:17894"/>
        <dbReference type="ChEBI" id="CHEBI:15378"/>
        <dbReference type="ChEBI" id="CHEBI:15379"/>
        <dbReference type="ChEBI" id="CHEBI:16526"/>
        <dbReference type="ChEBI" id="CHEBI:16810"/>
        <dbReference type="ChEBI" id="CHEBI:16842"/>
        <dbReference type="ChEBI" id="CHEBI:30031"/>
        <dbReference type="ChEBI" id="CHEBI:85452"/>
        <dbReference type="ChEBI" id="CHEBI:139075"/>
    </reaction>
    <physiologicalReaction direction="left-to-right" evidence="18">
        <dbReference type="Rhea" id="RHEA:70436"/>
    </physiologicalReaction>
</comment>
<dbReference type="SUPFAM" id="SSF51197">
    <property type="entry name" value="Clavaminate synthase-like"/>
    <property type="match status" value="1"/>
</dbReference>
<dbReference type="GO" id="GO:1990930">
    <property type="term" value="F:mRNA N1-methyladenosine dioxygenase activity"/>
    <property type="evidence" value="ECO:0007669"/>
    <property type="project" value="UniProtKB-EC"/>
</dbReference>
<dbReference type="PANTHER" id="PTHR31212:SF4">
    <property type="entry name" value="ALPHA-KETOGLUTARATE-DEPENDENT DIOXYGENASE ALKB HOMOLOG 3"/>
    <property type="match status" value="1"/>
</dbReference>
<keyword evidence="10" id="KW-0560">Oxidoreductase</keyword>
<evidence type="ECO:0000256" key="12">
    <source>
        <dbReference type="ARBA" id="ARBA00023097"/>
    </source>
</evidence>
<proteinExistence type="inferred from homology"/>
<dbReference type="GO" id="GO:0008283">
    <property type="term" value="P:cell population proliferation"/>
    <property type="evidence" value="ECO:0007669"/>
    <property type="project" value="Ensembl"/>
</dbReference>
<dbReference type="GeneTree" id="ENSGT00940000157226"/>
<evidence type="ECO:0000256" key="6">
    <source>
        <dbReference type="ARBA" id="ARBA00022723"/>
    </source>
</evidence>
<evidence type="ECO:0000256" key="3">
    <source>
        <dbReference type="ARBA" id="ARBA00004496"/>
    </source>
</evidence>
<evidence type="ECO:0000256" key="5">
    <source>
        <dbReference type="ARBA" id="ARBA00022490"/>
    </source>
</evidence>
<dbReference type="GO" id="GO:0005654">
    <property type="term" value="C:nucleoplasm"/>
    <property type="evidence" value="ECO:0007669"/>
    <property type="project" value="Ensembl"/>
</dbReference>
<evidence type="ECO:0000256" key="26">
    <source>
        <dbReference type="ARBA" id="ARBA00077988"/>
    </source>
</evidence>
<accession>A0A8B9CM58</accession>
<evidence type="ECO:0000259" key="27">
    <source>
        <dbReference type="PROSITE" id="PS51471"/>
    </source>
</evidence>
<dbReference type="InterPro" id="IPR037151">
    <property type="entry name" value="AlkB-like_sf"/>
</dbReference>
<dbReference type="InterPro" id="IPR032854">
    <property type="entry name" value="ALKBH3"/>
</dbReference>
<organism evidence="28 29">
    <name type="scientific">Anser brachyrhynchus</name>
    <name type="common">Pink-footed goose</name>
    <dbReference type="NCBI Taxonomy" id="132585"/>
    <lineage>
        <taxon>Eukaryota</taxon>
        <taxon>Metazoa</taxon>
        <taxon>Chordata</taxon>
        <taxon>Craniata</taxon>
        <taxon>Vertebrata</taxon>
        <taxon>Euteleostomi</taxon>
        <taxon>Archelosauria</taxon>
        <taxon>Archosauria</taxon>
        <taxon>Dinosauria</taxon>
        <taxon>Saurischia</taxon>
        <taxon>Theropoda</taxon>
        <taxon>Coelurosauria</taxon>
        <taxon>Aves</taxon>
        <taxon>Neognathae</taxon>
        <taxon>Galloanserae</taxon>
        <taxon>Anseriformes</taxon>
        <taxon>Anatidae</taxon>
        <taxon>Anserinae</taxon>
        <taxon>Anser</taxon>
    </lineage>
</organism>
<dbReference type="InterPro" id="IPR027450">
    <property type="entry name" value="AlkB-like"/>
</dbReference>
<dbReference type="GO" id="GO:2000766">
    <property type="term" value="P:negative regulation of cytoplasmic translation"/>
    <property type="evidence" value="ECO:0007669"/>
    <property type="project" value="Ensembl"/>
</dbReference>
<dbReference type="PROSITE" id="PS51471">
    <property type="entry name" value="FE2OG_OXY"/>
    <property type="match status" value="1"/>
</dbReference>
<evidence type="ECO:0000256" key="4">
    <source>
        <dbReference type="ARBA" id="ARBA00007879"/>
    </source>
</evidence>
<keyword evidence="12" id="KW-0558">Oxidation</keyword>